<evidence type="ECO:0008006" key="3">
    <source>
        <dbReference type="Google" id="ProtNLM"/>
    </source>
</evidence>
<accession>A0A2H0VZP7</accession>
<sequence length="93" mass="10085">MKKLSDLLPQAIRKAGIQKQIKAADVVGSFDDLSKEIFGPHADQMHAVSFKDGVLKIACLSSSVAQEVKLHEPQIISGLAGQGINVQRIKYQT</sequence>
<comment type="caution">
    <text evidence="1">The sequence shown here is derived from an EMBL/GenBank/DDBJ whole genome shotgun (WGS) entry which is preliminary data.</text>
</comment>
<evidence type="ECO:0000313" key="1">
    <source>
        <dbReference type="EMBL" id="PIS04556.1"/>
    </source>
</evidence>
<dbReference type="AlphaFoldDB" id="A0A2H0VZP7"/>
<evidence type="ECO:0000313" key="2">
    <source>
        <dbReference type="Proteomes" id="UP000230935"/>
    </source>
</evidence>
<gene>
    <name evidence="1" type="ORF">COT81_05930</name>
</gene>
<name>A0A2H0VZP7_9BACT</name>
<reference evidence="2" key="1">
    <citation type="submission" date="2017-09" db="EMBL/GenBank/DDBJ databases">
        <title>Depth-based differentiation of microbial function through sediment-hosted aquifers and enrichment of novel symbionts in the deep terrestrial subsurface.</title>
        <authorList>
            <person name="Probst A.J."/>
            <person name="Ladd B."/>
            <person name="Jarett J.K."/>
            <person name="Geller-Mcgrath D.E."/>
            <person name="Sieber C.M.K."/>
            <person name="Emerson J.B."/>
            <person name="Anantharaman K."/>
            <person name="Thomas B.C."/>
            <person name="Malmstrom R."/>
            <person name="Stieglmeier M."/>
            <person name="Klingl A."/>
            <person name="Woyke T."/>
            <person name="Ryan C.M."/>
            <person name="Banfield J.F."/>
        </authorList>
    </citation>
    <scope>NUCLEOTIDE SEQUENCE [LARGE SCALE GENOMIC DNA]</scope>
</reference>
<proteinExistence type="predicted"/>
<dbReference type="Proteomes" id="UP000230935">
    <property type="component" value="Unassembled WGS sequence"/>
</dbReference>
<protein>
    <recommendedName>
        <fullName evidence="3">DUF721 domain-containing protein</fullName>
    </recommendedName>
</protein>
<organism evidence="1 2">
    <name type="scientific">Candidatus Buchananbacteria bacterium CG10_big_fil_rev_8_21_14_0_10_42_9</name>
    <dbReference type="NCBI Taxonomy" id="1974526"/>
    <lineage>
        <taxon>Bacteria</taxon>
        <taxon>Candidatus Buchananiibacteriota</taxon>
    </lineage>
</organism>
<dbReference type="InterPro" id="IPR007922">
    <property type="entry name" value="DciA-like"/>
</dbReference>
<dbReference type="Pfam" id="PF05258">
    <property type="entry name" value="DciA"/>
    <property type="match status" value="1"/>
</dbReference>
<dbReference type="EMBL" id="PEZZ01000050">
    <property type="protein sequence ID" value="PIS04556.1"/>
    <property type="molecule type" value="Genomic_DNA"/>
</dbReference>